<feature type="binding site" description="axial binding residue" evidence="12">
    <location>
        <position position="212"/>
    </location>
    <ligand>
        <name>heme c</name>
        <dbReference type="ChEBI" id="CHEBI:61717"/>
        <label>2</label>
    </ligand>
    <ligandPart>
        <name>Fe</name>
        <dbReference type="ChEBI" id="CHEBI:18248"/>
    </ligandPart>
</feature>
<feature type="compositionally biased region" description="Low complexity" evidence="13">
    <location>
        <begin position="460"/>
        <end position="471"/>
    </location>
</feature>
<evidence type="ECO:0000259" key="15">
    <source>
        <dbReference type="PROSITE" id="PS51007"/>
    </source>
</evidence>
<evidence type="ECO:0000256" key="10">
    <source>
        <dbReference type="ARBA" id="ARBA00023136"/>
    </source>
</evidence>
<dbReference type="Gene3D" id="1.10.760.10">
    <property type="entry name" value="Cytochrome c-like domain"/>
    <property type="match status" value="3"/>
</dbReference>
<evidence type="ECO:0000313" key="17">
    <source>
        <dbReference type="Proteomes" id="UP000541185"/>
    </source>
</evidence>
<feature type="chain" id="PRO_5032315773" evidence="14">
    <location>
        <begin position="26"/>
        <end position="471"/>
    </location>
</feature>
<feature type="binding site" description="covalent" evidence="11">
    <location>
        <position position="208"/>
    </location>
    <ligand>
        <name>heme c</name>
        <dbReference type="ChEBI" id="CHEBI:61717"/>
        <label>2</label>
    </ligand>
</feature>
<feature type="domain" description="Cytochrome c" evidence="15">
    <location>
        <begin position="48"/>
        <end position="151"/>
    </location>
</feature>
<dbReference type="GO" id="GO:0016614">
    <property type="term" value="F:oxidoreductase activity, acting on CH-OH group of donors"/>
    <property type="evidence" value="ECO:0007669"/>
    <property type="project" value="InterPro"/>
</dbReference>
<keyword evidence="3" id="KW-1003">Cell membrane</keyword>
<evidence type="ECO:0000256" key="12">
    <source>
        <dbReference type="PIRSR" id="PIRSR000018-51"/>
    </source>
</evidence>
<evidence type="ECO:0000256" key="7">
    <source>
        <dbReference type="ARBA" id="ARBA00022737"/>
    </source>
</evidence>
<feature type="binding site" description="covalent" evidence="11">
    <location>
        <position position="327"/>
    </location>
    <ligand>
        <name>heme c</name>
        <dbReference type="ChEBI" id="CHEBI:61717"/>
        <label>3</label>
    </ligand>
</feature>
<evidence type="ECO:0000256" key="8">
    <source>
        <dbReference type="ARBA" id="ARBA00022982"/>
    </source>
</evidence>
<evidence type="ECO:0000256" key="2">
    <source>
        <dbReference type="ARBA" id="ARBA00022448"/>
    </source>
</evidence>
<dbReference type="InterPro" id="IPR036909">
    <property type="entry name" value="Cyt_c-like_dom_sf"/>
</dbReference>
<evidence type="ECO:0000256" key="11">
    <source>
        <dbReference type="PIRSR" id="PIRSR000018-50"/>
    </source>
</evidence>
<dbReference type="PANTHER" id="PTHR35008:SF8">
    <property type="entry name" value="ALCOHOL DEHYDROGENASE CYTOCHROME C SUBUNIT"/>
    <property type="match status" value="1"/>
</dbReference>
<keyword evidence="17" id="KW-1185">Reference proteome</keyword>
<proteinExistence type="predicted"/>
<organism evidence="16 17">
    <name type="scientific">Ramlibacter agri</name>
    <dbReference type="NCBI Taxonomy" id="2728837"/>
    <lineage>
        <taxon>Bacteria</taxon>
        <taxon>Pseudomonadati</taxon>
        <taxon>Pseudomonadota</taxon>
        <taxon>Betaproteobacteria</taxon>
        <taxon>Burkholderiales</taxon>
        <taxon>Comamonadaceae</taxon>
        <taxon>Ramlibacter</taxon>
    </lineage>
</organism>
<feature type="binding site" description="axial binding residue" evidence="12">
    <location>
        <position position="66"/>
    </location>
    <ligand>
        <name>heme c</name>
        <dbReference type="ChEBI" id="CHEBI:61717"/>
        <label>1</label>
    </ligand>
    <ligandPart>
        <name>Fe</name>
        <dbReference type="ChEBI" id="CHEBI:18248"/>
    </ligandPart>
</feature>
<comment type="subcellular location">
    <subcellularLocation>
        <location evidence="1">Cell membrane</location>
    </subcellularLocation>
</comment>
<feature type="region of interest" description="Disordered" evidence="13">
    <location>
        <begin position="435"/>
        <end position="471"/>
    </location>
</feature>
<dbReference type="PROSITE" id="PS51007">
    <property type="entry name" value="CYTC"/>
    <property type="match status" value="3"/>
</dbReference>
<dbReference type="SUPFAM" id="SSF46626">
    <property type="entry name" value="Cytochrome c"/>
    <property type="match status" value="3"/>
</dbReference>
<evidence type="ECO:0000256" key="1">
    <source>
        <dbReference type="ARBA" id="ARBA00004236"/>
    </source>
</evidence>
<evidence type="ECO:0000256" key="6">
    <source>
        <dbReference type="ARBA" id="ARBA00022729"/>
    </source>
</evidence>
<dbReference type="InterPro" id="IPR051459">
    <property type="entry name" value="Cytochrome_c-type_DH"/>
</dbReference>
<evidence type="ECO:0000256" key="3">
    <source>
        <dbReference type="ARBA" id="ARBA00022475"/>
    </source>
</evidence>
<keyword evidence="9 12" id="KW-0408">Iron</keyword>
<keyword evidence="10" id="KW-0472">Membrane</keyword>
<feature type="binding site" description="axial binding residue" evidence="12">
    <location>
        <position position="331"/>
    </location>
    <ligand>
        <name>heme c</name>
        <dbReference type="ChEBI" id="CHEBI:61717"/>
        <label>3</label>
    </ligand>
    <ligandPart>
        <name>Fe</name>
        <dbReference type="ChEBI" id="CHEBI:18248"/>
    </ligandPart>
</feature>
<keyword evidence="6 14" id="KW-0732">Signal</keyword>
<evidence type="ECO:0000256" key="9">
    <source>
        <dbReference type="ARBA" id="ARBA00023004"/>
    </source>
</evidence>
<feature type="domain" description="Cytochrome c" evidence="15">
    <location>
        <begin position="314"/>
        <end position="404"/>
    </location>
</feature>
<evidence type="ECO:0000256" key="5">
    <source>
        <dbReference type="ARBA" id="ARBA00022723"/>
    </source>
</evidence>
<dbReference type="InterPro" id="IPR009056">
    <property type="entry name" value="Cyt_c-like_dom"/>
</dbReference>
<dbReference type="InterPro" id="IPR008168">
    <property type="entry name" value="Cyt_C_IC"/>
</dbReference>
<accession>A0A848GY13</accession>
<comment type="caution">
    <text evidence="16">The sequence shown here is derived from an EMBL/GenBank/DDBJ whole genome shotgun (WGS) entry which is preliminary data.</text>
</comment>
<dbReference type="AlphaFoldDB" id="A0A848GY13"/>
<reference evidence="16 17" key="1">
    <citation type="submission" date="2020-04" db="EMBL/GenBank/DDBJ databases">
        <title>Ramlibacter sp. G-1-2-2 isolated from soil.</title>
        <authorList>
            <person name="Dahal R.H."/>
        </authorList>
    </citation>
    <scope>NUCLEOTIDE SEQUENCE [LARGE SCALE GENOMIC DNA]</scope>
    <source>
        <strain evidence="16 17">G-1-2-2</strain>
    </source>
</reference>
<evidence type="ECO:0000256" key="14">
    <source>
        <dbReference type="SAM" id="SignalP"/>
    </source>
</evidence>
<feature type="binding site" description="covalent" evidence="11">
    <location>
        <position position="62"/>
    </location>
    <ligand>
        <name>heme c</name>
        <dbReference type="ChEBI" id="CHEBI:61717"/>
        <label>1</label>
    </ligand>
</feature>
<dbReference type="EMBL" id="JABBFX010000001">
    <property type="protein sequence ID" value="NML42301.1"/>
    <property type="molecule type" value="Genomic_DNA"/>
</dbReference>
<dbReference type="GO" id="GO:0020037">
    <property type="term" value="F:heme binding"/>
    <property type="evidence" value="ECO:0007669"/>
    <property type="project" value="InterPro"/>
</dbReference>
<dbReference type="InterPro" id="IPR014353">
    <property type="entry name" value="Membr-bd_ADH_cyt_c"/>
</dbReference>
<feature type="binding site" description="covalent" evidence="11">
    <location>
        <position position="65"/>
    </location>
    <ligand>
        <name>heme c</name>
        <dbReference type="ChEBI" id="CHEBI:61717"/>
        <label>1</label>
    </ligand>
</feature>
<gene>
    <name evidence="16" type="ORF">HHL11_00975</name>
</gene>
<feature type="signal peptide" evidence="14">
    <location>
        <begin position="1"/>
        <end position="25"/>
    </location>
</feature>
<dbReference type="Pfam" id="PF00034">
    <property type="entry name" value="Cytochrom_C"/>
    <property type="match status" value="3"/>
</dbReference>
<comment type="cofactor">
    <cofactor evidence="11">
        <name>heme c</name>
        <dbReference type="ChEBI" id="CHEBI:61717"/>
    </cofactor>
    <text evidence="11">Binds 3 heme c groups covalently per subunit.</text>
</comment>
<name>A0A848GY13_9BURK</name>
<protein>
    <submittedName>
        <fullName evidence="16">Cytochrome c</fullName>
    </submittedName>
</protein>
<evidence type="ECO:0000256" key="13">
    <source>
        <dbReference type="SAM" id="MobiDB-lite"/>
    </source>
</evidence>
<dbReference type="PRINTS" id="PR00605">
    <property type="entry name" value="CYTCHROMECIC"/>
</dbReference>
<feature type="domain" description="Cytochrome c" evidence="15">
    <location>
        <begin position="193"/>
        <end position="301"/>
    </location>
</feature>
<dbReference type="GO" id="GO:0009055">
    <property type="term" value="F:electron transfer activity"/>
    <property type="evidence" value="ECO:0007669"/>
    <property type="project" value="InterPro"/>
</dbReference>
<sequence>MRRVTSSFLVAFALGTLGAAGWVAAQPDSAPQLPVEHPNPAPAGVSPATVERGRYLVQLGDCVACHTQKGGARFAGGRPLQTPFGTVLSANITPDADSGIGRWNADQFYRALHEGKSADGSHLYPAFPYNYYTHITREDSDAIYAYMRTVPPVRHDFERNRLPFPFNIRALMAGWNWLFFDQGPVEQRSDRSASWNRGAYLVQGLGHCAACHTPRNFLGGSKNGEAYQGGRFGELYAPDITPNKRTGIGGWSDADLRDFLRLGANVHSDASAEMGEVVGFSTSQMTDADRDAIIAYVRSMPASADAKVSAPDAAAMKQGEAIFQDSCSACHRMDGSGVPRLFPPLKGNANVQQKDATSMLHFILAGTRRTPNDRNPAPLSMPSYAWKLDDEQVAAVASYVRNSWGNAAEPVDAKAVGELRGKLHFDHVAGTEVSTVDAMRHPGPTTLAPADTDSRDNGTAQAGRAAASAPR</sequence>
<keyword evidence="4 11" id="KW-0349">Heme</keyword>
<dbReference type="GO" id="GO:0005886">
    <property type="term" value="C:plasma membrane"/>
    <property type="evidence" value="ECO:0007669"/>
    <property type="project" value="UniProtKB-SubCell"/>
</dbReference>
<evidence type="ECO:0000313" key="16">
    <source>
        <dbReference type="EMBL" id="NML42301.1"/>
    </source>
</evidence>
<keyword evidence="8" id="KW-0249">Electron transport</keyword>
<feature type="binding site" description="covalent" evidence="11">
    <location>
        <position position="211"/>
    </location>
    <ligand>
        <name>heme c</name>
        <dbReference type="ChEBI" id="CHEBI:61717"/>
        <label>2</label>
    </ligand>
</feature>
<keyword evidence="2" id="KW-0813">Transport</keyword>
<keyword evidence="7" id="KW-0677">Repeat</keyword>
<dbReference type="RefSeq" id="WP_169416518.1">
    <property type="nucleotide sequence ID" value="NZ_JABBFX010000001.1"/>
</dbReference>
<evidence type="ECO:0000256" key="4">
    <source>
        <dbReference type="ARBA" id="ARBA00022617"/>
    </source>
</evidence>
<dbReference type="PIRSF" id="PIRSF000018">
    <property type="entry name" value="Mb_ADH_cyt_c"/>
    <property type="match status" value="1"/>
</dbReference>
<dbReference type="GO" id="GO:0005506">
    <property type="term" value="F:iron ion binding"/>
    <property type="evidence" value="ECO:0007669"/>
    <property type="project" value="InterPro"/>
</dbReference>
<feature type="binding site" description="covalent" evidence="11">
    <location>
        <position position="330"/>
    </location>
    <ligand>
        <name>heme c</name>
        <dbReference type="ChEBI" id="CHEBI:61717"/>
        <label>3</label>
    </ligand>
</feature>
<keyword evidence="5 12" id="KW-0479">Metal-binding</keyword>
<dbReference type="PANTHER" id="PTHR35008">
    <property type="entry name" value="BLL4482 PROTEIN-RELATED"/>
    <property type="match status" value="1"/>
</dbReference>
<dbReference type="Proteomes" id="UP000541185">
    <property type="component" value="Unassembled WGS sequence"/>
</dbReference>